<dbReference type="AlphaFoldDB" id="A0A1G8GBP8"/>
<dbReference type="InterPro" id="IPR001296">
    <property type="entry name" value="Glyco_trans_1"/>
</dbReference>
<dbReference type="Gene3D" id="3.40.50.2000">
    <property type="entry name" value="Glycogen Phosphorylase B"/>
    <property type="match status" value="2"/>
</dbReference>
<gene>
    <name evidence="3" type="ORF">SAMN04489720_2847</name>
</gene>
<feature type="domain" description="Glycosyl transferase family 1" evidence="2">
    <location>
        <begin position="244"/>
        <end position="391"/>
    </location>
</feature>
<dbReference type="Pfam" id="PF00534">
    <property type="entry name" value="Glycos_transf_1"/>
    <property type="match status" value="1"/>
</dbReference>
<dbReference type="PANTHER" id="PTHR12526">
    <property type="entry name" value="GLYCOSYLTRANSFERASE"/>
    <property type="match status" value="1"/>
</dbReference>
<evidence type="ECO:0000313" key="4">
    <source>
        <dbReference type="Proteomes" id="UP000198822"/>
    </source>
</evidence>
<evidence type="ECO:0000259" key="2">
    <source>
        <dbReference type="Pfam" id="PF00534"/>
    </source>
</evidence>
<organism evidence="3 4">
    <name type="scientific">Agrococcus jejuensis</name>
    <dbReference type="NCBI Taxonomy" id="399736"/>
    <lineage>
        <taxon>Bacteria</taxon>
        <taxon>Bacillati</taxon>
        <taxon>Actinomycetota</taxon>
        <taxon>Actinomycetes</taxon>
        <taxon>Micrococcales</taxon>
        <taxon>Microbacteriaceae</taxon>
        <taxon>Agrococcus</taxon>
    </lineage>
</organism>
<accession>A0A1G8GBP8</accession>
<dbReference type="SUPFAM" id="SSF53756">
    <property type="entry name" value="UDP-Glycosyltransferase/glycogen phosphorylase"/>
    <property type="match status" value="1"/>
</dbReference>
<proteinExistence type="predicted"/>
<protein>
    <submittedName>
        <fullName evidence="3">Glycosyltransferase involved in cell wall bisynthesis</fullName>
    </submittedName>
</protein>
<keyword evidence="1 3" id="KW-0808">Transferase</keyword>
<evidence type="ECO:0000256" key="1">
    <source>
        <dbReference type="ARBA" id="ARBA00022679"/>
    </source>
</evidence>
<evidence type="ECO:0000313" key="3">
    <source>
        <dbReference type="EMBL" id="SDH91750.1"/>
    </source>
</evidence>
<dbReference type="EMBL" id="LT629695">
    <property type="protein sequence ID" value="SDH91750.1"/>
    <property type="molecule type" value="Genomic_DNA"/>
</dbReference>
<dbReference type="STRING" id="399736.SAMN04489720_2847"/>
<sequence>MSHQTHRRLVIVVRADPVICGHSVEARNLAEAALQRGFDDVRIVTWPIDLLESAGLPLKPLDTISPYSPGITVERPAPIGDYKIVDGRYTSGVVGRLVELFTDGVPTVCMSLYLSPHTLCVAEAVRIAQSTGLPVRLATIAEAVGSDVTNVVRAAVADDRFGAAAQVLASYLSQDVPVAVSEYTRDVIIEEAAAVDARHGTDFAEQCRRRISISYPAIDTTSWLALDPAETSRVLARHGLTAGRYVLSLSRLMPAKGIDDLIAGFSSSESAAGLDLAIVGRGPSEADLRAVAAASPAASRIHFLTDVSDAEKPHIMSASAAYVLATKPTEQFVETFGITLVESMLAGGGPVITTDCGGTLEAVGDTAIIVEAGSSAAIATALDEALSMSESELAAHVVRARAYAMRFDRLAVFDHLFERVLQPA</sequence>
<keyword evidence="4" id="KW-1185">Reference proteome</keyword>
<dbReference type="GO" id="GO:0016757">
    <property type="term" value="F:glycosyltransferase activity"/>
    <property type="evidence" value="ECO:0007669"/>
    <property type="project" value="InterPro"/>
</dbReference>
<dbReference type="OrthoDB" id="3659059at2"/>
<name>A0A1G8GBP8_9MICO</name>
<dbReference type="Proteomes" id="UP000198822">
    <property type="component" value="Chromosome I"/>
</dbReference>
<reference evidence="4" key="1">
    <citation type="submission" date="2016-10" db="EMBL/GenBank/DDBJ databases">
        <authorList>
            <person name="Varghese N."/>
            <person name="Submissions S."/>
        </authorList>
    </citation>
    <scope>NUCLEOTIDE SEQUENCE [LARGE SCALE GENOMIC DNA]</scope>
    <source>
        <strain evidence="4">DSM 22002</strain>
    </source>
</reference>
<dbReference type="RefSeq" id="WP_092506055.1">
    <property type="nucleotide sequence ID" value="NZ_LT629695.1"/>
</dbReference>